<dbReference type="Proteomes" id="UP000676336">
    <property type="component" value="Unassembled WGS sequence"/>
</dbReference>
<dbReference type="InterPro" id="IPR028889">
    <property type="entry name" value="USP"/>
</dbReference>
<feature type="non-terminal residue" evidence="2">
    <location>
        <position position="1"/>
    </location>
</feature>
<organism evidence="2 3">
    <name type="scientific">Rotaria magnacalcarata</name>
    <dbReference type="NCBI Taxonomy" id="392030"/>
    <lineage>
        <taxon>Eukaryota</taxon>
        <taxon>Metazoa</taxon>
        <taxon>Spiralia</taxon>
        <taxon>Gnathifera</taxon>
        <taxon>Rotifera</taxon>
        <taxon>Eurotatoria</taxon>
        <taxon>Bdelloidea</taxon>
        <taxon>Philodinida</taxon>
        <taxon>Philodinidae</taxon>
        <taxon>Rotaria</taxon>
    </lineage>
</organism>
<evidence type="ECO:0000259" key="1">
    <source>
        <dbReference type="PROSITE" id="PS50235"/>
    </source>
</evidence>
<dbReference type="InterPro" id="IPR001394">
    <property type="entry name" value="Peptidase_C19_UCH"/>
</dbReference>
<evidence type="ECO:0000313" key="3">
    <source>
        <dbReference type="Proteomes" id="UP000676336"/>
    </source>
</evidence>
<dbReference type="PROSITE" id="PS00973">
    <property type="entry name" value="USP_2"/>
    <property type="match status" value="1"/>
</dbReference>
<feature type="domain" description="USP" evidence="1">
    <location>
        <begin position="1"/>
        <end position="74"/>
    </location>
</feature>
<dbReference type="AlphaFoldDB" id="A0A8S3B6D3"/>
<gene>
    <name evidence="2" type="ORF">SMN809_LOCUS46959</name>
</gene>
<proteinExistence type="predicted"/>
<name>A0A8S3B6D3_9BILA</name>
<reference evidence="2" key="1">
    <citation type="submission" date="2021-02" db="EMBL/GenBank/DDBJ databases">
        <authorList>
            <person name="Nowell W R."/>
        </authorList>
    </citation>
    <scope>NUCLEOTIDE SEQUENCE</scope>
</reference>
<dbReference type="GO" id="GO:0004843">
    <property type="term" value="F:cysteine-type deubiquitinase activity"/>
    <property type="evidence" value="ECO:0007669"/>
    <property type="project" value="InterPro"/>
</dbReference>
<dbReference type="SUPFAM" id="SSF54001">
    <property type="entry name" value="Cysteine proteinases"/>
    <property type="match status" value="1"/>
</dbReference>
<accession>A0A8S3B6D3</accession>
<dbReference type="Pfam" id="PF00443">
    <property type="entry name" value="UCH"/>
    <property type="match status" value="1"/>
</dbReference>
<dbReference type="GO" id="GO:0016579">
    <property type="term" value="P:protein deubiquitination"/>
    <property type="evidence" value="ECO:0007669"/>
    <property type="project" value="InterPro"/>
</dbReference>
<feature type="non-terminal residue" evidence="2">
    <location>
        <position position="80"/>
    </location>
</feature>
<dbReference type="EMBL" id="CAJOBI010147338">
    <property type="protein sequence ID" value="CAF4795706.1"/>
    <property type="molecule type" value="Genomic_DNA"/>
</dbReference>
<sequence>SSQVISTSSIYSLYAIIEHSGTLRSGHYIAYIKLSVDDNDLLNKFYSKPIDCLLTNLFQNTIDQQPYMNGHATEIGNPSA</sequence>
<dbReference type="Gene3D" id="3.90.70.10">
    <property type="entry name" value="Cysteine proteinases"/>
    <property type="match status" value="1"/>
</dbReference>
<dbReference type="InterPro" id="IPR038765">
    <property type="entry name" value="Papain-like_cys_pep_sf"/>
</dbReference>
<dbReference type="PROSITE" id="PS50235">
    <property type="entry name" value="USP_3"/>
    <property type="match status" value="1"/>
</dbReference>
<evidence type="ECO:0000313" key="2">
    <source>
        <dbReference type="EMBL" id="CAF4795706.1"/>
    </source>
</evidence>
<protein>
    <recommendedName>
        <fullName evidence="1">USP domain-containing protein</fullName>
    </recommendedName>
</protein>
<dbReference type="InterPro" id="IPR018200">
    <property type="entry name" value="USP_CS"/>
</dbReference>
<comment type="caution">
    <text evidence="2">The sequence shown here is derived from an EMBL/GenBank/DDBJ whole genome shotgun (WGS) entry which is preliminary data.</text>
</comment>